<proteinExistence type="predicted"/>
<protein>
    <submittedName>
        <fullName evidence="1">SFRICE_024145</fullName>
    </submittedName>
</protein>
<name>A0A2H1W3U1_SPOFR</name>
<gene>
    <name evidence="1" type="ORF">SFRICE_024145</name>
</gene>
<dbReference type="AlphaFoldDB" id="A0A2H1W3U1"/>
<sequence>MRKLLATLNPDAVDLGGGCHHHQRLVVAHYLWFGNREDSNYCTVVQHLDEATTHHADPKQKFMDHTNFCSYKFLFRVGIEPATRYAAAGEPVTAPTIQLKCQSQTVMSDIFFCL</sequence>
<evidence type="ECO:0000313" key="1">
    <source>
        <dbReference type="EMBL" id="SOQ47502.1"/>
    </source>
</evidence>
<dbReference type="EMBL" id="ODYU01006023">
    <property type="protein sequence ID" value="SOQ47502.1"/>
    <property type="molecule type" value="Genomic_DNA"/>
</dbReference>
<accession>A0A2H1W3U1</accession>
<organism evidence="1">
    <name type="scientific">Spodoptera frugiperda</name>
    <name type="common">Fall armyworm</name>
    <dbReference type="NCBI Taxonomy" id="7108"/>
    <lineage>
        <taxon>Eukaryota</taxon>
        <taxon>Metazoa</taxon>
        <taxon>Ecdysozoa</taxon>
        <taxon>Arthropoda</taxon>
        <taxon>Hexapoda</taxon>
        <taxon>Insecta</taxon>
        <taxon>Pterygota</taxon>
        <taxon>Neoptera</taxon>
        <taxon>Endopterygota</taxon>
        <taxon>Lepidoptera</taxon>
        <taxon>Glossata</taxon>
        <taxon>Ditrysia</taxon>
        <taxon>Noctuoidea</taxon>
        <taxon>Noctuidae</taxon>
        <taxon>Amphipyrinae</taxon>
        <taxon>Spodoptera</taxon>
    </lineage>
</organism>
<reference evidence="1" key="1">
    <citation type="submission" date="2016-07" db="EMBL/GenBank/DDBJ databases">
        <authorList>
            <person name="Bretaudeau A."/>
        </authorList>
    </citation>
    <scope>NUCLEOTIDE SEQUENCE</scope>
    <source>
        <strain evidence="1">Rice</strain>
        <tissue evidence="1">Whole body</tissue>
    </source>
</reference>